<name>A0A2X4WS48_LEDLE</name>
<dbReference type="EMBL" id="LS483476">
    <property type="protein sequence ID" value="SQI61362.1"/>
    <property type="molecule type" value="Genomic_DNA"/>
</dbReference>
<evidence type="ECO:0008006" key="3">
    <source>
        <dbReference type="Google" id="ProtNLM"/>
    </source>
</evidence>
<protein>
    <recommendedName>
        <fullName evidence="3">Hydrolase</fullName>
    </recommendedName>
</protein>
<evidence type="ECO:0000313" key="2">
    <source>
        <dbReference type="Proteomes" id="UP000249134"/>
    </source>
</evidence>
<gene>
    <name evidence="1" type="ORF">NCTC4824_03189</name>
</gene>
<proteinExistence type="predicted"/>
<dbReference type="AlphaFoldDB" id="A0A2X4WS48"/>
<evidence type="ECO:0000313" key="1">
    <source>
        <dbReference type="EMBL" id="SQI61362.1"/>
    </source>
</evidence>
<dbReference type="KEGG" id="blen:NCTC4824_03189"/>
<accession>A0A2X4WS48</accession>
<reference evidence="1 2" key="1">
    <citation type="submission" date="2018-06" db="EMBL/GenBank/DDBJ databases">
        <authorList>
            <consortium name="Pathogen Informatics"/>
            <person name="Doyle S."/>
        </authorList>
    </citation>
    <scope>NUCLEOTIDE SEQUENCE [LARGE SCALE GENOMIC DNA]</scope>
    <source>
        <strain evidence="1 2">NCTC4824</strain>
    </source>
</reference>
<organism evidence="1 2">
    <name type="scientific">Lederbergia lenta</name>
    <name type="common">Bacillus lentus</name>
    <dbReference type="NCBI Taxonomy" id="1467"/>
    <lineage>
        <taxon>Bacteria</taxon>
        <taxon>Bacillati</taxon>
        <taxon>Bacillota</taxon>
        <taxon>Bacilli</taxon>
        <taxon>Bacillales</taxon>
        <taxon>Bacillaceae</taxon>
        <taxon>Lederbergia</taxon>
    </lineage>
</organism>
<sequence>MKKNTYYIAIGSGEIMSTPTASPWQFKIEATDEEIKNLRALFDSSADNSVADFLRAHIPYRDYHRDPTNDIYDQNLFRAYETVHQLGDEEARSHIESMGILTDFTSE</sequence>
<dbReference type="Proteomes" id="UP000249134">
    <property type="component" value="Chromosome 1"/>
</dbReference>
<dbReference type="STRING" id="1348624.GCA_001591545_03668"/>
<keyword evidence="2" id="KW-1185">Reference proteome</keyword>